<organism evidence="2">
    <name type="scientific">Hexamita inflata</name>
    <dbReference type="NCBI Taxonomy" id="28002"/>
    <lineage>
        <taxon>Eukaryota</taxon>
        <taxon>Metamonada</taxon>
        <taxon>Diplomonadida</taxon>
        <taxon>Hexamitidae</taxon>
        <taxon>Hexamitinae</taxon>
        <taxon>Hexamita</taxon>
    </lineage>
</organism>
<proteinExistence type="predicted"/>
<dbReference type="AlphaFoldDB" id="A0AA86QBS0"/>
<name>A0AA86QBS0_9EUKA</name>
<accession>A0AA86QBS0</accession>
<feature type="compositionally biased region" description="Basic and acidic residues" evidence="1">
    <location>
        <begin position="75"/>
        <end position="100"/>
    </location>
</feature>
<gene>
    <name evidence="2" type="ORF">HINF_LOCUS39818</name>
    <name evidence="3" type="ORF">HINF_LOCUS6989</name>
</gene>
<evidence type="ECO:0000256" key="1">
    <source>
        <dbReference type="SAM" id="MobiDB-lite"/>
    </source>
</evidence>
<comment type="caution">
    <text evidence="2">The sequence shown here is derived from an EMBL/GenBank/DDBJ whole genome shotgun (WGS) entry which is preliminary data.</text>
</comment>
<keyword evidence="4" id="KW-1185">Reference proteome</keyword>
<sequence length="177" mass="20044">MGGDASAPADKQKEDKKPEVQEIEKPQTPKKEEQPKQQTRPSPKQQPQQPKPQKQENIIEEPAPTKKPQQPVQEEEVKAEEIVKPIEEPKPKVENKPAKSIEIKKPEPEVVEEKNFADDYFDKVKTVPTVTKSKVDTKTAQADEDIMGFDIKKFRAANSGRDVVETGGDDMMFKRVD</sequence>
<dbReference type="EMBL" id="CAXDID020000014">
    <property type="protein sequence ID" value="CAL5982129.1"/>
    <property type="molecule type" value="Genomic_DNA"/>
</dbReference>
<reference evidence="3 4" key="2">
    <citation type="submission" date="2024-07" db="EMBL/GenBank/DDBJ databases">
        <authorList>
            <person name="Akdeniz Z."/>
        </authorList>
    </citation>
    <scope>NUCLEOTIDE SEQUENCE [LARGE SCALE GENOMIC DNA]</scope>
</reference>
<protein>
    <submittedName>
        <fullName evidence="3">Hypothetical_protein</fullName>
    </submittedName>
</protein>
<evidence type="ECO:0000313" key="3">
    <source>
        <dbReference type="EMBL" id="CAL5982129.1"/>
    </source>
</evidence>
<evidence type="ECO:0000313" key="2">
    <source>
        <dbReference type="EMBL" id="CAI9952173.1"/>
    </source>
</evidence>
<dbReference type="Proteomes" id="UP001642409">
    <property type="component" value="Unassembled WGS sequence"/>
</dbReference>
<feature type="compositionally biased region" description="Basic and acidic residues" evidence="1">
    <location>
        <begin position="10"/>
        <end position="35"/>
    </location>
</feature>
<feature type="compositionally biased region" description="Low complexity" evidence="1">
    <location>
        <begin position="36"/>
        <end position="52"/>
    </location>
</feature>
<feature type="region of interest" description="Disordered" evidence="1">
    <location>
        <begin position="1"/>
        <end position="100"/>
    </location>
</feature>
<dbReference type="EMBL" id="CATOUU010000831">
    <property type="protein sequence ID" value="CAI9952173.1"/>
    <property type="molecule type" value="Genomic_DNA"/>
</dbReference>
<reference evidence="2" key="1">
    <citation type="submission" date="2023-06" db="EMBL/GenBank/DDBJ databases">
        <authorList>
            <person name="Kurt Z."/>
        </authorList>
    </citation>
    <scope>NUCLEOTIDE SEQUENCE</scope>
</reference>
<evidence type="ECO:0000313" key="4">
    <source>
        <dbReference type="Proteomes" id="UP001642409"/>
    </source>
</evidence>